<keyword evidence="2" id="KW-1185">Reference proteome</keyword>
<name>A0A067PK81_9AGAM</name>
<accession>A0A067PK81</accession>
<dbReference type="HOGENOM" id="CLU_1796762_0_0_1"/>
<sequence>MDDALWQVIEGCWPKNPRGRLRAVEVAEMMDRIAGASPVVTRKRLGVLDGPDYRVVKIRSWKDDETSGNDPSIENLDCAPLHDRGPCCNVTCASCTDASRRLQRLYPTGQTFPSSRLDIWSPSLFADTPQSITVQTWERSSPIW</sequence>
<dbReference type="Proteomes" id="UP000027265">
    <property type="component" value="Unassembled WGS sequence"/>
</dbReference>
<evidence type="ECO:0000313" key="2">
    <source>
        <dbReference type="Proteomes" id="UP000027265"/>
    </source>
</evidence>
<organism evidence="1 2">
    <name type="scientific">Jaapia argillacea MUCL 33604</name>
    <dbReference type="NCBI Taxonomy" id="933084"/>
    <lineage>
        <taxon>Eukaryota</taxon>
        <taxon>Fungi</taxon>
        <taxon>Dikarya</taxon>
        <taxon>Basidiomycota</taxon>
        <taxon>Agaricomycotina</taxon>
        <taxon>Agaricomycetes</taxon>
        <taxon>Agaricomycetidae</taxon>
        <taxon>Jaapiales</taxon>
        <taxon>Jaapiaceae</taxon>
        <taxon>Jaapia</taxon>
    </lineage>
</organism>
<gene>
    <name evidence="1" type="ORF">JAAARDRAFT_529624</name>
</gene>
<evidence type="ECO:0000313" key="1">
    <source>
        <dbReference type="EMBL" id="KDQ51412.1"/>
    </source>
</evidence>
<proteinExistence type="predicted"/>
<dbReference type="InParanoid" id="A0A067PK81"/>
<dbReference type="AlphaFoldDB" id="A0A067PK81"/>
<reference evidence="2" key="1">
    <citation type="journal article" date="2014" name="Proc. Natl. Acad. Sci. U.S.A.">
        <title>Extensive sampling of basidiomycete genomes demonstrates inadequacy of the white-rot/brown-rot paradigm for wood decay fungi.</title>
        <authorList>
            <person name="Riley R."/>
            <person name="Salamov A.A."/>
            <person name="Brown D.W."/>
            <person name="Nagy L.G."/>
            <person name="Floudas D."/>
            <person name="Held B.W."/>
            <person name="Levasseur A."/>
            <person name="Lombard V."/>
            <person name="Morin E."/>
            <person name="Otillar R."/>
            <person name="Lindquist E.A."/>
            <person name="Sun H."/>
            <person name="LaButti K.M."/>
            <person name="Schmutz J."/>
            <person name="Jabbour D."/>
            <person name="Luo H."/>
            <person name="Baker S.E."/>
            <person name="Pisabarro A.G."/>
            <person name="Walton J.D."/>
            <person name="Blanchette R.A."/>
            <person name="Henrissat B."/>
            <person name="Martin F."/>
            <person name="Cullen D."/>
            <person name="Hibbett D.S."/>
            <person name="Grigoriev I.V."/>
        </authorList>
    </citation>
    <scope>NUCLEOTIDE SEQUENCE [LARGE SCALE GENOMIC DNA]</scope>
    <source>
        <strain evidence="2">MUCL 33604</strain>
    </source>
</reference>
<protein>
    <submittedName>
        <fullName evidence="1">Uncharacterized protein</fullName>
    </submittedName>
</protein>
<dbReference type="EMBL" id="KL197748">
    <property type="protein sequence ID" value="KDQ51412.1"/>
    <property type="molecule type" value="Genomic_DNA"/>
</dbReference>